<dbReference type="PANTHER" id="PTHR32438">
    <property type="entry name" value="4-ALPHA-GLUCANOTRANSFERASE DPE1, CHLOROPLASTIC/AMYLOPLASTIC"/>
    <property type="match status" value="1"/>
</dbReference>
<protein>
    <recommendedName>
        <fullName evidence="3">4-alpha-glucanotransferase</fullName>
        <ecNumber evidence="3">2.4.1.25</ecNumber>
    </recommendedName>
    <alternativeName>
        <fullName evidence="7">Amylomaltase</fullName>
    </alternativeName>
    <alternativeName>
        <fullName evidence="8">Disproportionating enzyme</fullName>
    </alternativeName>
</protein>
<organism evidence="9 10">
    <name type="scientific">Dunaliella salina</name>
    <name type="common">Green alga</name>
    <name type="synonym">Protococcus salinus</name>
    <dbReference type="NCBI Taxonomy" id="3046"/>
    <lineage>
        <taxon>Eukaryota</taxon>
        <taxon>Viridiplantae</taxon>
        <taxon>Chlorophyta</taxon>
        <taxon>core chlorophytes</taxon>
        <taxon>Chlorophyceae</taxon>
        <taxon>CS clade</taxon>
        <taxon>Chlamydomonadales</taxon>
        <taxon>Dunaliellaceae</taxon>
        <taxon>Dunaliella</taxon>
    </lineage>
</organism>
<dbReference type="InterPro" id="IPR017853">
    <property type="entry name" value="GH"/>
</dbReference>
<evidence type="ECO:0000256" key="7">
    <source>
        <dbReference type="ARBA" id="ARBA00031423"/>
    </source>
</evidence>
<dbReference type="EMBL" id="MU069723">
    <property type="protein sequence ID" value="KAF5835101.1"/>
    <property type="molecule type" value="Genomic_DNA"/>
</dbReference>
<keyword evidence="4" id="KW-0328">Glycosyltransferase</keyword>
<gene>
    <name evidence="9" type="ORF">DUNSADRAFT_7907</name>
</gene>
<dbReference type="PANTHER" id="PTHR32438:SF5">
    <property type="entry name" value="4-ALPHA-GLUCANOTRANSFERASE DPE1, CHLOROPLASTIC_AMYLOPLASTIC"/>
    <property type="match status" value="1"/>
</dbReference>
<dbReference type="EC" id="2.4.1.25" evidence="3"/>
<evidence type="ECO:0000256" key="5">
    <source>
        <dbReference type="ARBA" id="ARBA00022679"/>
    </source>
</evidence>
<dbReference type="GO" id="GO:0016787">
    <property type="term" value="F:hydrolase activity"/>
    <property type="evidence" value="ECO:0007669"/>
    <property type="project" value="UniProtKB-KW"/>
</dbReference>
<keyword evidence="9" id="KW-0378">Hydrolase</keyword>
<dbReference type="SUPFAM" id="SSF51445">
    <property type="entry name" value="(Trans)glycosidases"/>
    <property type="match status" value="1"/>
</dbReference>
<evidence type="ECO:0000256" key="1">
    <source>
        <dbReference type="ARBA" id="ARBA00000439"/>
    </source>
</evidence>
<proteinExistence type="inferred from homology"/>
<evidence type="ECO:0000313" key="10">
    <source>
        <dbReference type="Proteomes" id="UP000815325"/>
    </source>
</evidence>
<accession>A0ABQ7GKF3</accession>
<comment type="catalytic activity">
    <reaction evidence="1">
        <text>Transfers a segment of a (1-&gt;4)-alpha-D-glucan to a new position in an acceptor, which may be glucose or a (1-&gt;4)-alpha-D-glucan.</text>
        <dbReference type="EC" id="2.4.1.25"/>
    </reaction>
</comment>
<comment type="caution">
    <text evidence="9">The sequence shown here is derived from an EMBL/GenBank/DDBJ whole genome shotgun (WGS) entry which is preliminary data.</text>
</comment>
<evidence type="ECO:0000256" key="6">
    <source>
        <dbReference type="ARBA" id="ARBA00023277"/>
    </source>
</evidence>
<dbReference type="Proteomes" id="UP000815325">
    <property type="component" value="Unassembled WGS sequence"/>
</dbReference>
<dbReference type="Pfam" id="PF02446">
    <property type="entry name" value="Glyco_hydro_77"/>
    <property type="match status" value="2"/>
</dbReference>
<evidence type="ECO:0000313" key="9">
    <source>
        <dbReference type="EMBL" id="KAF5835101.1"/>
    </source>
</evidence>
<keyword evidence="10" id="KW-1185">Reference proteome</keyword>
<evidence type="ECO:0000256" key="3">
    <source>
        <dbReference type="ARBA" id="ARBA00012560"/>
    </source>
</evidence>
<evidence type="ECO:0000256" key="2">
    <source>
        <dbReference type="ARBA" id="ARBA00005684"/>
    </source>
</evidence>
<dbReference type="InterPro" id="IPR003385">
    <property type="entry name" value="Glyco_hydro_77"/>
</dbReference>
<reference evidence="9" key="1">
    <citation type="submission" date="2017-08" db="EMBL/GenBank/DDBJ databases">
        <authorList>
            <person name="Polle J.E."/>
            <person name="Barry K."/>
            <person name="Cushman J."/>
            <person name="Schmutz J."/>
            <person name="Tran D."/>
            <person name="Hathwaick L.T."/>
            <person name="Yim W.C."/>
            <person name="Jenkins J."/>
            <person name="Mckie-Krisberg Z.M."/>
            <person name="Prochnik S."/>
            <person name="Lindquist E."/>
            <person name="Dockter R.B."/>
            <person name="Adam C."/>
            <person name="Molina H."/>
            <person name="Bunkerborg J."/>
            <person name="Jin E."/>
            <person name="Buchheim M."/>
            <person name="Magnuson J."/>
        </authorList>
    </citation>
    <scope>NUCLEOTIDE SEQUENCE</scope>
    <source>
        <strain evidence="9">CCAP 19/18</strain>
    </source>
</reference>
<keyword evidence="6" id="KW-0119">Carbohydrate metabolism</keyword>
<dbReference type="Gene3D" id="3.20.20.80">
    <property type="entry name" value="Glycosidases"/>
    <property type="match status" value="2"/>
</dbReference>
<evidence type="ECO:0000256" key="4">
    <source>
        <dbReference type="ARBA" id="ARBA00022676"/>
    </source>
</evidence>
<comment type="similarity">
    <text evidence="2">Belongs to the disproportionating enzyme family.</text>
</comment>
<name>A0ABQ7GKF3_DUNSA</name>
<sequence>MMHIFVIVGEQRHILTAYPKQLHAINWAAMLLSRHQSLLVNKGCAAGRLSALPLSSIGVSSSRANWSNRRSQIGKVAARKMPIRGQARAFVDWVASAGLRCWQILPMVPPDPMFYSPYSGTDSNADQELQVTAKKVAEVKLPLISKAAARLLSDPKFQGLRDDMTAWRKSHAWIEDSAMFGVARTQPGLSDKAWWDWPEGMRFRQEKAMAEFRKEHHQAIEEFVATQFLFDKQWMALRAYANDLGIKILGDMPIYVGGHSVDVWAHQELFELGPDGHPTTVSGVPPDAFSETGYYCVDAKAETAMVGDWKKGPGLELFDALKAKLGAVPILAEDLGVITADVVQLREAIGAPGMVVLQFAWGGGPGNVHLPHMHYDNSYCYPGTHDNETCTGWFKDRWAAQDGLR</sequence>
<evidence type="ECO:0000256" key="8">
    <source>
        <dbReference type="ARBA" id="ARBA00031501"/>
    </source>
</evidence>
<keyword evidence="5" id="KW-0808">Transferase</keyword>